<feature type="signal peptide" evidence="1">
    <location>
        <begin position="1"/>
        <end position="16"/>
    </location>
</feature>
<protein>
    <submittedName>
        <fullName evidence="2">Uncharacterized protein</fullName>
    </submittedName>
</protein>
<dbReference type="AlphaFoldDB" id="A0A9P3FEN3"/>
<keyword evidence="1" id="KW-0732">Signal</keyword>
<proteinExistence type="predicted"/>
<evidence type="ECO:0000256" key="1">
    <source>
        <dbReference type="SAM" id="SignalP"/>
    </source>
</evidence>
<dbReference type="RefSeq" id="XP_044659083.1">
    <property type="nucleotide sequence ID" value="XM_044803148.1"/>
</dbReference>
<dbReference type="GeneID" id="68293365"/>
<evidence type="ECO:0000313" key="3">
    <source>
        <dbReference type="Proteomes" id="UP000825890"/>
    </source>
</evidence>
<gene>
    <name evidence="2" type="ORF">CKM354_000779000</name>
</gene>
<comment type="caution">
    <text evidence="2">The sequence shown here is derived from an EMBL/GenBank/DDBJ whole genome shotgun (WGS) entry which is preliminary data.</text>
</comment>
<dbReference type="Proteomes" id="UP000825890">
    <property type="component" value="Unassembled WGS sequence"/>
</dbReference>
<reference evidence="2 3" key="1">
    <citation type="submission" date="2021-01" db="EMBL/GenBank/DDBJ databases">
        <title>Cercospora kikuchii MAFF 305040 whole genome shotgun sequence.</title>
        <authorList>
            <person name="Kashiwa T."/>
            <person name="Suzuki T."/>
        </authorList>
    </citation>
    <scope>NUCLEOTIDE SEQUENCE [LARGE SCALE GENOMIC DNA]</scope>
    <source>
        <strain evidence="2 3">MAFF 305040</strain>
    </source>
</reference>
<keyword evidence="3" id="KW-1185">Reference proteome</keyword>
<organism evidence="2 3">
    <name type="scientific">Cercospora kikuchii</name>
    <dbReference type="NCBI Taxonomy" id="84275"/>
    <lineage>
        <taxon>Eukaryota</taxon>
        <taxon>Fungi</taxon>
        <taxon>Dikarya</taxon>
        <taxon>Ascomycota</taxon>
        <taxon>Pezizomycotina</taxon>
        <taxon>Dothideomycetes</taxon>
        <taxon>Dothideomycetidae</taxon>
        <taxon>Mycosphaerellales</taxon>
        <taxon>Mycosphaerellaceae</taxon>
        <taxon>Cercospora</taxon>
    </lineage>
</organism>
<name>A0A9P3FEN3_9PEZI</name>
<sequence>MKLISLLLGLPLLALGASLKARSLPDVDAGCKICHPGDPAYAKWQADVKSVPQTLINEGKQSFSKSFPPGTQPALCSHAGVSCVHLEPGFVWEKNPASLIQDPVGKYSMTDGRTIYAFLYWNHMQKFKSTNGGGSVNWYPAHCVIELVVNSGAKATAEGKTYLPGGGFHNQGKYCLYDYYTPVTVSA</sequence>
<dbReference type="EMBL" id="BOLY01000004">
    <property type="protein sequence ID" value="GIZ44596.1"/>
    <property type="molecule type" value="Genomic_DNA"/>
</dbReference>
<evidence type="ECO:0000313" key="2">
    <source>
        <dbReference type="EMBL" id="GIZ44596.1"/>
    </source>
</evidence>
<accession>A0A9P3FEN3</accession>
<feature type="chain" id="PRO_5040493970" evidence="1">
    <location>
        <begin position="17"/>
        <end position="187"/>
    </location>
</feature>